<gene>
    <name evidence="1" type="ORF">EV200_101666</name>
</gene>
<protein>
    <submittedName>
        <fullName evidence="1">Uncharacterized protein</fullName>
    </submittedName>
</protein>
<accession>A0A4R2HM73</accession>
<dbReference type="EMBL" id="SLWO01000001">
    <property type="protein sequence ID" value="TCO31218.1"/>
    <property type="molecule type" value="Genomic_DNA"/>
</dbReference>
<dbReference type="Proteomes" id="UP000295684">
    <property type="component" value="Unassembled WGS sequence"/>
</dbReference>
<organism evidence="1 2">
    <name type="scientific">Pedobacter psychrotolerans</name>
    <dbReference type="NCBI Taxonomy" id="1843235"/>
    <lineage>
        <taxon>Bacteria</taxon>
        <taxon>Pseudomonadati</taxon>
        <taxon>Bacteroidota</taxon>
        <taxon>Sphingobacteriia</taxon>
        <taxon>Sphingobacteriales</taxon>
        <taxon>Sphingobacteriaceae</taxon>
        <taxon>Pedobacter</taxon>
    </lineage>
</organism>
<dbReference type="AlphaFoldDB" id="A0A4R2HM73"/>
<proteinExistence type="predicted"/>
<sequence length="40" mass="4434">MKKAMPILKSKTVFVFKSKKRDVCKLSTDTGITTSVLTTT</sequence>
<name>A0A4R2HM73_9SPHI</name>
<comment type="caution">
    <text evidence="1">The sequence shown here is derived from an EMBL/GenBank/DDBJ whole genome shotgun (WGS) entry which is preliminary data.</text>
</comment>
<evidence type="ECO:0000313" key="1">
    <source>
        <dbReference type="EMBL" id="TCO31218.1"/>
    </source>
</evidence>
<reference evidence="1 2" key="1">
    <citation type="submission" date="2019-03" db="EMBL/GenBank/DDBJ databases">
        <title>Genomic Encyclopedia of Type Strains, Phase IV (KMG-IV): sequencing the most valuable type-strain genomes for metagenomic binning, comparative biology and taxonomic classification.</title>
        <authorList>
            <person name="Goeker M."/>
        </authorList>
    </citation>
    <scope>NUCLEOTIDE SEQUENCE [LARGE SCALE GENOMIC DNA]</scope>
    <source>
        <strain evidence="1 2">DSM 103236</strain>
    </source>
</reference>
<evidence type="ECO:0000313" key="2">
    <source>
        <dbReference type="Proteomes" id="UP000295684"/>
    </source>
</evidence>